<dbReference type="GO" id="GO:0006405">
    <property type="term" value="P:RNA export from nucleus"/>
    <property type="evidence" value="ECO:0007669"/>
    <property type="project" value="InterPro"/>
</dbReference>
<dbReference type="PANTHER" id="PTHR34418:SF3">
    <property type="entry name" value="NUCLEAR PORE COMPLEX PROTEIN NUP214"/>
    <property type="match status" value="1"/>
</dbReference>
<reference evidence="7" key="1">
    <citation type="journal article" date="2016" name="Nat. Genet.">
        <title>A high-quality carrot genome assembly provides new insights into carotenoid accumulation and asterid genome evolution.</title>
        <authorList>
            <person name="Iorizzo M."/>
            <person name="Ellison S."/>
            <person name="Senalik D."/>
            <person name="Zeng P."/>
            <person name="Satapoomin P."/>
            <person name="Huang J."/>
            <person name="Bowman M."/>
            <person name="Iovene M."/>
            <person name="Sanseverino W."/>
            <person name="Cavagnaro P."/>
            <person name="Yildiz M."/>
            <person name="Macko-Podgorni A."/>
            <person name="Moranska E."/>
            <person name="Grzebelus E."/>
            <person name="Grzebelus D."/>
            <person name="Ashrafi H."/>
            <person name="Zheng Z."/>
            <person name="Cheng S."/>
            <person name="Spooner D."/>
            <person name="Van Deynze A."/>
            <person name="Simon P."/>
        </authorList>
    </citation>
    <scope>NUCLEOTIDE SEQUENCE</scope>
    <source>
        <tissue evidence="7">Leaf</tissue>
    </source>
</reference>
<feature type="region of interest" description="Disordered" evidence="5">
    <location>
        <begin position="1493"/>
        <end position="1519"/>
    </location>
</feature>
<gene>
    <name evidence="7" type="ORF">DCAR_0727621</name>
</gene>
<protein>
    <recommendedName>
        <fullName evidence="6">Nucleoporin Nup159/Nup146 N-terminal domain-containing protein</fullName>
    </recommendedName>
</protein>
<keyword evidence="4" id="KW-0175">Coiled coil</keyword>
<keyword evidence="3" id="KW-0539">Nucleus</keyword>
<keyword evidence="8" id="KW-1185">Reference proteome</keyword>
<evidence type="ECO:0000313" key="8">
    <source>
        <dbReference type="Proteomes" id="UP000077755"/>
    </source>
</evidence>
<dbReference type="InterPro" id="IPR044694">
    <property type="entry name" value="NUP214"/>
</dbReference>
<feature type="domain" description="Nucleoporin Nup159/Nup146 N-terminal" evidence="6">
    <location>
        <begin position="49"/>
        <end position="285"/>
    </location>
</feature>
<organism evidence="7 8">
    <name type="scientific">Daucus carota subsp. sativus</name>
    <name type="common">Carrot</name>
    <dbReference type="NCBI Taxonomy" id="79200"/>
    <lineage>
        <taxon>Eukaryota</taxon>
        <taxon>Viridiplantae</taxon>
        <taxon>Streptophyta</taxon>
        <taxon>Embryophyta</taxon>
        <taxon>Tracheophyta</taxon>
        <taxon>Spermatophyta</taxon>
        <taxon>Magnoliopsida</taxon>
        <taxon>eudicotyledons</taxon>
        <taxon>Gunneridae</taxon>
        <taxon>Pentapetalae</taxon>
        <taxon>asterids</taxon>
        <taxon>campanulids</taxon>
        <taxon>Apiales</taxon>
        <taxon>Apiaceae</taxon>
        <taxon>Apioideae</taxon>
        <taxon>Scandiceae</taxon>
        <taxon>Daucinae</taxon>
        <taxon>Daucus</taxon>
        <taxon>Daucus sect. Daucus</taxon>
    </lineage>
</organism>
<feature type="coiled-coil region" evidence="4">
    <location>
        <begin position="835"/>
        <end position="873"/>
    </location>
</feature>
<dbReference type="EMBL" id="CP093349">
    <property type="protein sequence ID" value="WOH08184.1"/>
    <property type="molecule type" value="Genomic_DNA"/>
</dbReference>
<feature type="compositionally biased region" description="Basic and acidic residues" evidence="5">
    <location>
        <begin position="988"/>
        <end position="1013"/>
    </location>
</feature>
<keyword evidence="2" id="KW-0813">Transport</keyword>
<evidence type="ECO:0000313" key="7">
    <source>
        <dbReference type="EMBL" id="WOH08184.1"/>
    </source>
</evidence>
<dbReference type="Proteomes" id="UP000077755">
    <property type="component" value="Chromosome 7"/>
</dbReference>
<dbReference type="SUPFAM" id="SSF117289">
    <property type="entry name" value="Nucleoporin domain"/>
    <property type="match status" value="1"/>
</dbReference>
<name>A0AAF0XJX1_DAUCS</name>
<reference evidence="7" key="2">
    <citation type="submission" date="2022-03" db="EMBL/GenBank/DDBJ databases">
        <title>Draft title - Genomic analysis of global carrot germplasm unveils the trajectory of domestication and the origin of high carotenoid orange carrot.</title>
        <authorList>
            <person name="Iorizzo M."/>
            <person name="Ellison S."/>
            <person name="Senalik D."/>
            <person name="Macko-Podgorni A."/>
            <person name="Grzebelus D."/>
            <person name="Bostan H."/>
            <person name="Rolling W."/>
            <person name="Curaba J."/>
            <person name="Simon P."/>
        </authorList>
    </citation>
    <scope>NUCLEOTIDE SEQUENCE</scope>
    <source>
        <tissue evidence="7">Leaf</tissue>
    </source>
</reference>
<evidence type="ECO:0000256" key="5">
    <source>
        <dbReference type="SAM" id="MobiDB-lite"/>
    </source>
</evidence>
<feature type="compositionally biased region" description="Polar residues" evidence="5">
    <location>
        <begin position="1339"/>
        <end position="1348"/>
    </location>
</feature>
<dbReference type="PANTHER" id="PTHR34418">
    <property type="entry name" value="NUCLEAR PORE COMPLEX PROTEIN NUP214 ISOFORM X1"/>
    <property type="match status" value="1"/>
</dbReference>
<dbReference type="GO" id="GO:0005634">
    <property type="term" value="C:nucleus"/>
    <property type="evidence" value="ECO:0007669"/>
    <property type="project" value="UniProtKB-SubCell"/>
</dbReference>
<feature type="compositionally biased region" description="Polar residues" evidence="5">
    <location>
        <begin position="1014"/>
        <end position="1023"/>
    </location>
</feature>
<comment type="subcellular location">
    <subcellularLocation>
        <location evidence="1">Nucleus</location>
    </subcellularLocation>
</comment>
<evidence type="ECO:0000256" key="1">
    <source>
        <dbReference type="ARBA" id="ARBA00004123"/>
    </source>
</evidence>
<sequence>MVSIHKELVDEVEGDQIGSKNYRFCLIGEPISIVSDVDSDIFDLEKPPSQPLALSERFGLLFVAHSTGFCVVKTKDAIDSSKKTEGRASVQELSVVDVPIGKVSILALSADSLTLAVSVDATAELHFFLVTALLNKEQKPSFSCSIEDSSVIKDIRWTKHVDKDYLVLLENGKLYHGCAQNDLKNVADNVDAVEWSMRGDFVAVARNKVISILSSSFDEKLSMSLSSKSTVGNPDVDSSIKVDSIRWVRPDCIILGCFHLTDDGTEEGYLIQVITSQEGEIINPSSNPVVIQFNDVFLGFMDDVVPSASGPHMFLSYLHQCQLAIIANRKNVDQHIVLFDWSRDDKKEAAMVEILNDAWIPRIDCRGDGEDNIVIGLSIDKISQDKLAKINFGEETEVSPCCVLACLTVDGKLTFFHFASSIGNSTVQDANCISSEDEDVPLSIATEVQPFDVLSRIEEQKRGAEEAKESAIVYKPVHAYIPQITSNDDYTSGKEMVKQVLDSQTINTQAQMTPVVNLNYDGKGQLSDLPEKQGEILRPSALMISNTDSSGDAVKDLKNNEPQTIAEVISNNDTPSEKLTIRISDLAVHSNVSKGFGGHGALQAQKGSTAIQDSSLKSISSGQFNISTPAEGRASMLPSSKIQMIQSNTKSTTHVQHLNNLPSKDIGGSFNLKPYKNKPPAIVGNMESLPESRSPQVPSREKIALENSSNLADTTGRSRLQSLKGLLSSGSNSSKQFLSVEEMTKELDLLLEHIEGLGGFGDASMSHQNNSVIALEDGIWTLSERCGNWKGIMDKRLAKIQLILEKTVQALARKIYMEGIVKQATDSRYWDLWDHQRLSSELELKRRHLLELNQELTNQLIDLEKHFNSLELNKFSECADSGMNPRTMQSKHGSSRYVNSLHSLQNTMSAQLAAAEHLSKCLSKQMAVLSIESPSIKKPNVKRDLFETIGIPYNDASYNSPGSERKTSNTSSKQGRLSLSNSVAGKEQSWRKDSTRLKSSEPETARRRRDSLDRNWSSFNPPKTTVKRMLLQDNRQRPKTGRSSFGIDQQLFNRELERSAYVATEQSTSSSATISNSFKGKGKITQNATPRSPEIATTLFKTELHNASQPRTNFSPLLSQSTGSSGSGLNKFAVDDLRSTKQSGFDLQQTPASSTRFPEKILPSSKKIDIVQNSTDKQIGLSGFASGNLKHEPLVTESLFSGKSSKTQSSAALAFGSAPSLSYPGTIGNNPGQFTAASLSSSSYSSSISNSVRDLSPPHPKPTSPGVSSTAVSSGSLTVNSSTSVLKAPPHGSTVSAAISQPSEKFVNSSAAISSNFSYKPPSTDVVKPSIEPDKKSEMLNSTSNSGLQIGRSDIKLEPPVTSKATSEVSTSSQSGSQFSFSVSHSATKPDLEQPSPAILASASLSSLATANDQRIDNSAVIYTQEDEMEEEAPEESRSTELTLGSLGGFGIGTIPTPTTLKPNPFGSTFASTTSPANPPFSMTVPGGELFKPASFSFPSPQPSQPSQPSTFASFAGGISSGTSAQVPTGGFGHSAQTGAGQQALGSVLGSFGQSRQLGAGLPGAGITSVGGSFGGFSGNQSAGGFAGNQPTGGFSSAVAGGGFASLASAGGGFSGIASGGSGFSGAASSGSGFSGVASSGSGFSGGGFGGFSAIPPAGGFGGAASGTFPATGGGFGGFSNQGSGGGFSSFSGSGGSARPPPNLLTQMRK</sequence>
<feature type="region of interest" description="Disordered" evidence="5">
    <location>
        <begin position="956"/>
        <end position="1045"/>
    </location>
</feature>
<feature type="region of interest" description="Disordered" evidence="5">
    <location>
        <begin position="1426"/>
        <end position="1449"/>
    </location>
</feature>
<feature type="region of interest" description="Disordered" evidence="5">
    <location>
        <begin position="1318"/>
        <end position="1394"/>
    </location>
</feature>
<evidence type="ECO:0000259" key="6">
    <source>
        <dbReference type="Pfam" id="PF16755"/>
    </source>
</evidence>
<evidence type="ECO:0000256" key="3">
    <source>
        <dbReference type="ARBA" id="ARBA00023242"/>
    </source>
</evidence>
<feature type="compositionally biased region" description="Low complexity" evidence="5">
    <location>
        <begin position="1362"/>
        <end position="1387"/>
    </location>
</feature>
<feature type="region of interest" description="Disordered" evidence="5">
    <location>
        <begin position="1687"/>
        <end position="1710"/>
    </location>
</feature>
<dbReference type="InterPro" id="IPR039462">
    <property type="entry name" value="Nup159/Nup146_N"/>
</dbReference>
<dbReference type="GO" id="GO:0017056">
    <property type="term" value="F:structural constituent of nuclear pore"/>
    <property type="evidence" value="ECO:0007669"/>
    <property type="project" value="InterPro"/>
</dbReference>
<proteinExistence type="predicted"/>
<feature type="compositionally biased region" description="Gly residues" evidence="5">
    <location>
        <begin position="1687"/>
        <end position="1696"/>
    </location>
</feature>
<feature type="compositionally biased region" description="Polar residues" evidence="5">
    <location>
        <begin position="956"/>
        <end position="983"/>
    </location>
</feature>
<accession>A0AAF0XJX1</accession>
<evidence type="ECO:0000256" key="4">
    <source>
        <dbReference type="SAM" id="Coils"/>
    </source>
</evidence>
<feature type="region of interest" description="Disordered" evidence="5">
    <location>
        <begin position="1247"/>
        <end position="1275"/>
    </location>
</feature>
<evidence type="ECO:0000256" key="2">
    <source>
        <dbReference type="ARBA" id="ARBA00022448"/>
    </source>
</evidence>
<dbReference type="Pfam" id="PF16755">
    <property type="entry name" value="Beta-prop_NUP159_NUP214"/>
    <property type="match status" value="1"/>
</dbReference>